<dbReference type="InterPro" id="IPR026591">
    <property type="entry name" value="Sirtuin_cat_small_dom_sf"/>
</dbReference>
<dbReference type="Proteomes" id="UP001315967">
    <property type="component" value="Chromosome"/>
</dbReference>
<protein>
    <recommendedName>
        <fullName evidence="1">protein acetyllysine N-acetyltransferase</fullName>
        <ecNumber evidence="1">2.3.1.286</ecNumber>
    </recommendedName>
</protein>
<keyword evidence="6" id="KW-0012">Acyltransferase</keyword>
<organism evidence="6 7">
    <name type="scientific">Fundicoccus culcitae</name>
    <dbReference type="NCBI Taxonomy" id="2969821"/>
    <lineage>
        <taxon>Bacteria</taxon>
        <taxon>Bacillati</taxon>
        <taxon>Bacillota</taxon>
        <taxon>Bacilli</taxon>
        <taxon>Lactobacillales</taxon>
        <taxon>Aerococcaceae</taxon>
        <taxon>Fundicoccus</taxon>
    </lineage>
</organism>
<sequence>MNNTIQQMAKIIQNSKKLVFFGGAGVSTESGIPDFRSATGIYQKDTGTHYSPEQIISASFFRAYPEIFFKFHFEHLVYPEAEPNEAHKLLADIEAGGKDVTVVTQNIDRLHQKAGSQRVIELHGAVDENYCVDCQAFYTYSDLSLDEKGIPRCTKCHGIVRPDIVLYEEPLKESAIHATIKSISEADVLIVGGTSLSVYPAASFLNYFKGSHLLVINKTPLNISQNNVLAIDGNIGEVFKEIHSLYN</sequence>
<dbReference type="NCBIfam" id="NF001752">
    <property type="entry name" value="PRK00481.1-1"/>
    <property type="match status" value="1"/>
</dbReference>
<dbReference type="PANTHER" id="PTHR11085:SF4">
    <property type="entry name" value="NAD-DEPENDENT PROTEIN DEACYLASE"/>
    <property type="match status" value="1"/>
</dbReference>
<accession>A0ABY5P6B7</accession>
<gene>
    <name evidence="6" type="ORF">NRE15_14255</name>
</gene>
<keyword evidence="3" id="KW-0520">NAD</keyword>
<name>A0ABY5P6B7_9LACT</name>
<dbReference type="PANTHER" id="PTHR11085">
    <property type="entry name" value="NAD-DEPENDENT PROTEIN DEACYLASE SIRTUIN-5, MITOCHONDRIAL-RELATED"/>
    <property type="match status" value="1"/>
</dbReference>
<feature type="binding site" evidence="4">
    <location>
        <position position="153"/>
    </location>
    <ligand>
        <name>Zn(2+)</name>
        <dbReference type="ChEBI" id="CHEBI:29105"/>
    </ligand>
</feature>
<evidence type="ECO:0000313" key="7">
    <source>
        <dbReference type="Proteomes" id="UP001315967"/>
    </source>
</evidence>
<dbReference type="Gene3D" id="3.30.1600.10">
    <property type="entry name" value="SIR2/SIRT2 'Small Domain"/>
    <property type="match status" value="1"/>
</dbReference>
<dbReference type="EMBL" id="CP102453">
    <property type="protein sequence ID" value="UUX34025.1"/>
    <property type="molecule type" value="Genomic_DNA"/>
</dbReference>
<evidence type="ECO:0000256" key="2">
    <source>
        <dbReference type="ARBA" id="ARBA00022679"/>
    </source>
</evidence>
<keyword evidence="7" id="KW-1185">Reference proteome</keyword>
<dbReference type="Pfam" id="PF02146">
    <property type="entry name" value="SIR2"/>
    <property type="match status" value="1"/>
</dbReference>
<reference evidence="6 7" key="1">
    <citation type="submission" date="2022-08" db="EMBL/GenBank/DDBJ databases">
        <title>Aerococcaceae sp. nov isolated from spoiled eye mask.</title>
        <authorList>
            <person name="Zhou G."/>
            <person name="Xie X.-B."/>
            <person name="Shi Q.-S."/>
            <person name="Wang Y.-S."/>
            <person name="Wen X."/>
            <person name="Peng H."/>
            <person name="Yang X.-J."/>
            <person name="Tao H.-B."/>
            <person name="Huang X.-M."/>
        </authorList>
    </citation>
    <scope>NUCLEOTIDE SEQUENCE [LARGE SCALE GENOMIC DNA]</scope>
    <source>
        <strain evidence="7">DM20194951</strain>
    </source>
</reference>
<keyword evidence="4" id="KW-0479">Metal-binding</keyword>
<evidence type="ECO:0000256" key="1">
    <source>
        <dbReference type="ARBA" id="ARBA00012928"/>
    </source>
</evidence>
<dbReference type="Gene3D" id="3.40.50.1220">
    <property type="entry name" value="TPP-binding domain"/>
    <property type="match status" value="1"/>
</dbReference>
<evidence type="ECO:0000256" key="3">
    <source>
        <dbReference type="ARBA" id="ARBA00023027"/>
    </source>
</evidence>
<feature type="binding site" evidence="4">
    <location>
        <position position="134"/>
    </location>
    <ligand>
        <name>Zn(2+)</name>
        <dbReference type="ChEBI" id="CHEBI:29105"/>
    </ligand>
</feature>
<feature type="binding site" evidence="4">
    <location>
        <position position="131"/>
    </location>
    <ligand>
        <name>Zn(2+)</name>
        <dbReference type="ChEBI" id="CHEBI:29105"/>
    </ligand>
</feature>
<proteinExistence type="predicted"/>
<evidence type="ECO:0000313" key="6">
    <source>
        <dbReference type="EMBL" id="UUX34025.1"/>
    </source>
</evidence>
<feature type="active site" description="Proton acceptor" evidence="4">
    <location>
        <position position="123"/>
    </location>
</feature>
<evidence type="ECO:0000259" key="5">
    <source>
        <dbReference type="PROSITE" id="PS50305"/>
    </source>
</evidence>
<dbReference type="InterPro" id="IPR026590">
    <property type="entry name" value="Ssirtuin_cat_dom"/>
</dbReference>
<dbReference type="RefSeq" id="WP_313793527.1">
    <property type="nucleotide sequence ID" value="NZ_CP102453.1"/>
</dbReference>
<dbReference type="InterPro" id="IPR003000">
    <property type="entry name" value="Sirtuin"/>
</dbReference>
<dbReference type="InterPro" id="IPR050134">
    <property type="entry name" value="NAD-dep_sirtuin_deacylases"/>
</dbReference>
<dbReference type="SUPFAM" id="SSF52467">
    <property type="entry name" value="DHS-like NAD/FAD-binding domain"/>
    <property type="match status" value="1"/>
</dbReference>
<dbReference type="EC" id="2.3.1.286" evidence="1"/>
<dbReference type="PROSITE" id="PS50305">
    <property type="entry name" value="SIRTUIN"/>
    <property type="match status" value="1"/>
</dbReference>
<keyword evidence="2 6" id="KW-0808">Transferase</keyword>
<dbReference type="GO" id="GO:0034979">
    <property type="term" value="F:NAD-dependent protein lysine deacetylase activity"/>
    <property type="evidence" value="ECO:0007669"/>
    <property type="project" value="UniProtKB-EC"/>
</dbReference>
<dbReference type="InterPro" id="IPR029035">
    <property type="entry name" value="DHS-like_NAD/FAD-binding_dom"/>
</dbReference>
<keyword evidence="4" id="KW-0862">Zinc</keyword>
<feature type="domain" description="Deacetylase sirtuin-type" evidence="5">
    <location>
        <begin position="1"/>
        <end position="247"/>
    </location>
</feature>
<feature type="binding site" evidence="4">
    <location>
        <position position="156"/>
    </location>
    <ligand>
        <name>Zn(2+)</name>
        <dbReference type="ChEBI" id="CHEBI:29105"/>
    </ligand>
</feature>
<evidence type="ECO:0000256" key="4">
    <source>
        <dbReference type="PROSITE-ProRule" id="PRU00236"/>
    </source>
</evidence>